<dbReference type="AlphaFoldDB" id="A0A2P6V3L4"/>
<proteinExistence type="predicted"/>
<reference evidence="1 2" key="1">
    <citation type="journal article" date="2018" name="Plant J.">
        <title>Genome sequences of Chlorella sorokiniana UTEX 1602 and Micractinium conductrix SAG 241.80: implications to maltose excretion by a green alga.</title>
        <authorList>
            <person name="Arriola M.B."/>
            <person name="Velmurugan N."/>
            <person name="Zhang Y."/>
            <person name="Plunkett M.H."/>
            <person name="Hondzo H."/>
            <person name="Barney B.M."/>
        </authorList>
    </citation>
    <scope>NUCLEOTIDE SEQUENCE [LARGE SCALE GENOMIC DNA]</scope>
    <source>
        <strain evidence="1 2">SAG 241.80</strain>
    </source>
</reference>
<sequence length="79" mass="8614">MGQALVAALAADHARDPNPALARLVEAAGRVMQDFEDIDRELGNDHDWSVSAFGRQGRWGAGALGLWKTTLPVLPRLRH</sequence>
<evidence type="ECO:0000313" key="2">
    <source>
        <dbReference type="Proteomes" id="UP000239649"/>
    </source>
</evidence>
<gene>
    <name evidence="1" type="ORF">C2E20_7729</name>
</gene>
<keyword evidence="2" id="KW-1185">Reference proteome</keyword>
<name>A0A2P6V3L4_9CHLO</name>
<dbReference type="Proteomes" id="UP000239649">
    <property type="component" value="Unassembled WGS sequence"/>
</dbReference>
<protein>
    <submittedName>
        <fullName evidence="1">Cyanate hydratase isoform A</fullName>
    </submittedName>
</protein>
<dbReference type="EMBL" id="LHPF02000034">
    <property type="protein sequence ID" value="PSC68668.1"/>
    <property type="molecule type" value="Genomic_DNA"/>
</dbReference>
<organism evidence="1 2">
    <name type="scientific">Micractinium conductrix</name>
    <dbReference type="NCBI Taxonomy" id="554055"/>
    <lineage>
        <taxon>Eukaryota</taxon>
        <taxon>Viridiplantae</taxon>
        <taxon>Chlorophyta</taxon>
        <taxon>core chlorophytes</taxon>
        <taxon>Trebouxiophyceae</taxon>
        <taxon>Chlorellales</taxon>
        <taxon>Chlorellaceae</taxon>
        <taxon>Chlorella clade</taxon>
        <taxon>Micractinium</taxon>
    </lineage>
</organism>
<accession>A0A2P6V3L4</accession>
<evidence type="ECO:0000313" key="1">
    <source>
        <dbReference type="EMBL" id="PSC68668.1"/>
    </source>
</evidence>
<comment type="caution">
    <text evidence="1">The sequence shown here is derived from an EMBL/GenBank/DDBJ whole genome shotgun (WGS) entry which is preliminary data.</text>
</comment>